<organism evidence="4 5">
    <name type="scientific">Candidatus Staskawiczbacteria bacterium RIFCSPHIGHO2_02_FULL_42_22</name>
    <dbReference type="NCBI Taxonomy" id="1802207"/>
    <lineage>
        <taxon>Bacteria</taxon>
        <taxon>Candidatus Staskawicziibacteriota</taxon>
    </lineage>
</organism>
<gene>
    <name evidence="4" type="ORF">A3D44_02660</name>
</gene>
<keyword evidence="1" id="KW-0472">Membrane</keyword>
<dbReference type="InterPro" id="IPR036415">
    <property type="entry name" value="Lamin_tail_dom_sf"/>
</dbReference>
<feature type="domain" description="LTD" evidence="3">
    <location>
        <begin position="179"/>
        <end position="288"/>
    </location>
</feature>
<evidence type="ECO:0000259" key="3">
    <source>
        <dbReference type="PROSITE" id="PS51841"/>
    </source>
</evidence>
<feature type="transmembrane region" description="Helical" evidence="1">
    <location>
        <begin position="357"/>
        <end position="377"/>
    </location>
</feature>
<dbReference type="Pfam" id="PF00932">
    <property type="entry name" value="LTD"/>
    <property type="match status" value="2"/>
</dbReference>
<reference evidence="4 5" key="1">
    <citation type="journal article" date="2016" name="Nat. Commun.">
        <title>Thousands of microbial genomes shed light on interconnected biogeochemical processes in an aquifer system.</title>
        <authorList>
            <person name="Anantharaman K."/>
            <person name="Brown C.T."/>
            <person name="Hug L.A."/>
            <person name="Sharon I."/>
            <person name="Castelle C.J."/>
            <person name="Probst A.J."/>
            <person name="Thomas B.C."/>
            <person name="Singh A."/>
            <person name="Wilkins M.J."/>
            <person name="Karaoz U."/>
            <person name="Brodie E.L."/>
            <person name="Williams K.H."/>
            <person name="Hubbard S.S."/>
            <person name="Banfield J.F."/>
        </authorList>
    </citation>
    <scope>NUCLEOTIDE SEQUENCE [LARGE SCALE GENOMIC DNA]</scope>
</reference>
<evidence type="ECO:0000313" key="4">
    <source>
        <dbReference type="EMBL" id="OGZ69337.1"/>
    </source>
</evidence>
<dbReference type="SUPFAM" id="SSF74853">
    <property type="entry name" value="Lamin A/C globular tail domain"/>
    <property type="match status" value="2"/>
</dbReference>
<dbReference type="InterPro" id="IPR001322">
    <property type="entry name" value="Lamin_tail_dom"/>
</dbReference>
<dbReference type="Proteomes" id="UP000178820">
    <property type="component" value="Unassembled WGS sequence"/>
</dbReference>
<name>A0A1G2I3X1_9BACT</name>
<dbReference type="PROSITE" id="PS51841">
    <property type="entry name" value="LTD"/>
    <property type="match status" value="2"/>
</dbReference>
<keyword evidence="1" id="KW-0812">Transmembrane</keyword>
<sequence>MGIIVAMKKVFTISLMLIATHFAIEVYGAMDNQSNVVINEIAWMGSAASASDEWIELKNTTNESINLSGWTLQSVDGNINIGLAGIIGPQGLYLLERTDNNSVPEIEAGAIYKGVLNNTGGHLQLYDSENNSIDQVNFSSTWPAGNAATHQTMEKINGTWYTSQKAGGTPGKQNSFGVAVAVTAPTPKVISGIIINEVLPNPKTADQTDEWIELYNTNDVSVAISGWKLQDTGGASTTYTIPKNTFMAAHGYVVLKRPVTKITLNNDVDGLRLLSPSGTVVDTMEYTKTVTDQSYNKTPLDWQWSATPTPGKTNNISMPDGEAYDLNNQTAALSKIKKTDTYGSALSKSKNATSHPMWLFIIALAITLVCATTILLLKFKMLKK</sequence>
<keyword evidence="2" id="KW-0732">Signal</keyword>
<feature type="signal peptide" evidence="2">
    <location>
        <begin position="1"/>
        <end position="23"/>
    </location>
</feature>
<protein>
    <recommendedName>
        <fullName evidence="3">LTD domain-containing protein</fullName>
    </recommendedName>
</protein>
<feature type="chain" id="PRO_5009583213" description="LTD domain-containing protein" evidence="2">
    <location>
        <begin position="24"/>
        <end position="384"/>
    </location>
</feature>
<feature type="domain" description="LTD" evidence="3">
    <location>
        <begin position="28"/>
        <end position="144"/>
    </location>
</feature>
<evidence type="ECO:0000256" key="2">
    <source>
        <dbReference type="SAM" id="SignalP"/>
    </source>
</evidence>
<keyword evidence="1" id="KW-1133">Transmembrane helix</keyword>
<dbReference type="EMBL" id="MHOT01000012">
    <property type="protein sequence ID" value="OGZ69337.1"/>
    <property type="molecule type" value="Genomic_DNA"/>
</dbReference>
<evidence type="ECO:0000313" key="5">
    <source>
        <dbReference type="Proteomes" id="UP000178820"/>
    </source>
</evidence>
<accession>A0A1G2I3X1</accession>
<dbReference type="AlphaFoldDB" id="A0A1G2I3X1"/>
<dbReference type="Gene3D" id="2.60.40.1260">
    <property type="entry name" value="Lamin Tail domain"/>
    <property type="match status" value="2"/>
</dbReference>
<comment type="caution">
    <text evidence="4">The sequence shown here is derived from an EMBL/GenBank/DDBJ whole genome shotgun (WGS) entry which is preliminary data.</text>
</comment>
<dbReference type="STRING" id="1802207.A3D44_02660"/>
<evidence type="ECO:0000256" key="1">
    <source>
        <dbReference type="SAM" id="Phobius"/>
    </source>
</evidence>
<proteinExistence type="predicted"/>